<dbReference type="EMBL" id="DS499601">
    <property type="protein sequence ID" value="EDP48336.1"/>
    <property type="molecule type" value="Genomic_DNA"/>
</dbReference>
<evidence type="ECO:0000256" key="2">
    <source>
        <dbReference type="ARBA" id="ARBA00023315"/>
    </source>
</evidence>
<evidence type="ECO:0000256" key="1">
    <source>
        <dbReference type="ARBA" id="ARBA00022679"/>
    </source>
</evidence>
<dbReference type="GO" id="GO:0016747">
    <property type="term" value="F:acyltransferase activity, transferring groups other than amino-acyl groups"/>
    <property type="evidence" value="ECO:0007669"/>
    <property type="project" value="InterPro"/>
</dbReference>
<organism evidence="4 5">
    <name type="scientific">Aspergillus fumigatus (strain CBS 144.89 / FGSC A1163 / CEA10)</name>
    <name type="common">Neosartorya fumigata</name>
    <dbReference type="NCBI Taxonomy" id="451804"/>
    <lineage>
        <taxon>Eukaryota</taxon>
        <taxon>Fungi</taxon>
        <taxon>Dikarya</taxon>
        <taxon>Ascomycota</taxon>
        <taxon>Pezizomycotina</taxon>
        <taxon>Eurotiomycetes</taxon>
        <taxon>Eurotiomycetidae</taxon>
        <taxon>Eurotiales</taxon>
        <taxon>Aspergillaceae</taxon>
        <taxon>Aspergillus</taxon>
        <taxon>Aspergillus subgen. Fumigati</taxon>
    </lineage>
</organism>
<keyword evidence="2" id="KW-0012">Acyltransferase</keyword>
<keyword evidence="1" id="KW-0808">Transferase</keyword>
<dbReference type="PANTHER" id="PTHR43877">
    <property type="entry name" value="AMINOALKYLPHOSPHONATE N-ACETYLTRANSFERASE-RELATED-RELATED"/>
    <property type="match status" value="1"/>
</dbReference>
<evidence type="ECO:0000313" key="4">
    <source>
        <dbReference type="EMBL" id="EDP48336.1"/>
    </source>
</evidence>
<dbReference type="Gene3D" id="3.40.630.30">
    <property type="match status" value="1"/>
</dbReference>
<dbReference type="HOGENOM" id="CLU_930577_0_0_1"/>
<dbReference type="AlphaFoldDB" id="B0YCK5"/>
<proteinExistence type="predicted"/>
<gene>
    <name evidence="4" type="ORF">AFUB_090520</name>
</gene>
<protein>
    <submittedName>
        <fullName evidence="4">N-acetyltransferase, GNAT family, putative</fullName>
    </submittedName>
</protein>
<feature type="domain" description="N-acetyltransferase" evidence="3">
    <location>
        <begin position="123"/>
        <end position="297"/>
    </location>
</feature>
<dbReference type="PANTHER" id="PTHR43877:SF2">
    <property type="entry name" value="AMINOALKYLPHOSPHONATE N-ACETYLTRANSFERASE-RELATED"/>
    <property type="match status" value="1"/>
</dbReference>
<dbReference type="InterPro" id="IPR050832">
    <property type="entry name" value="Bact_Acetyltransf"/>
</dbReference>
<sequence>MGLIQVCFSWQKQAPRKEVGGYSETRQNYSFLLTCLISSDAQETYRCIDLIYIISIVNFQHSVSLQTELANPLLQLHESECHATQGLESMQGYLIISQSPQHTYNLRSTQHQTKSGTMATPTLHYRLANPSDAPQIQHLVQSAFRAPDTRPNWTGDKALASAFRIDTADILSGITTPDSAFLLATDPTGAPIACIGVSRSIANDSLARFFLLAVDEAYQRFGIGRKILASAEVYAQREWGAQRGGLNALSTREELILWYQRCGYRPTGEVTPFPFEKFAGMELPGNLGFVEMEKELVAM</sequence>
<accession>B0YCK5</accession>
<dbReference type="CDD" id="cd04301">
    <property type="entry name" value="NAT_SF"/>
    <property type="match status" value="1"/>
</dbReference>
<dbReference type="Pfam" id="PF13508">
    <property type="entry name" value="Acetyltransf_7"/>
    <property type="match status" value="1"/>
</dbReference>
<keyword evidence="5" id="KW-1185">Reference proteome</keyword>
<dbReference type="PROSITE" id="PS51186">
    <property type="entry name" value="GNAT"/>
    <property type="match status" value="1"/>
</dbReference>
<dbReference type="OrthoDB" id="5689at2759"/>
<dbReference type="InterPro" id="IPR016181">
    <property type="entry name" value="Acyl_CoA_acyltransferase"/>
</dbReference>
<evidence type="ECO:0000313" key="5">
    <source>
        <dbReference type="Proteomes" id="UP000001699"/>
    </source>
</evidence>
<dbReference type="Proteomes" id="UP000001699">
    <property type="component" value="Unassembled WGS sequence"/>
</dbReference>
<dbReference type="SUPFAM" id="SSF55729">
    <property type="entry name" value="Acyl-CoA N-acyltransferases (Nat)"/>
    <property type="match status" value="1"/>
</dbReference>
<dbReference type="VEuPathDB" id="FungiDB:AFUB_090520"/>
<evidence type="ECO:0000259" key="3">
    <source>
        <dbReference type="PROSITE" id="PS51186"/>
    </source>
</evidence>
<name>B0YCK5_ASPFC</name>
<reference evidence="4 5" key="1">
    <citation type="journal article" date="2008" name="PLoS Genet.">
        <title>Genomic islands in the pathogenic filamentous fungus Aspergillus fumigatus.</title>
        <authorList>
            <person name="Fedorova N.D."/>
            <person name="Khaldi N."/>
            <person name="Joardar V.S."/>
            <person name="Maiti R."/>
            <person name="Amedeo P."/>
            <person name="Anderson M.J."/>
            <person name="Crabtree J."/>
            <person name="Silva J.C."/>
            <person name="Badger J.H."/>
            <person name="Albarraq A."/>
            <person name="Angiuoli S."/>
            <person name="Bussey H."/>
            <person name="Bowyer P."/>
            <person name="Cotty P.J."/>
            <person name="Dyer P.S."/>
            <person name="Egan A."/>
            <person name="Galens K."/>
            <person name="Fraser-Liggett C.M."/>
            <person name="Haas B.J."/>
            <person name="Inman J.M."/>
            <person name="Kent R."/>
            <person name="Lemieux S."/>
            <person name="Malavazi I."/>
            <person name="Orvis J."/>
            <person name="Roemer T."/>
            <person name="Ronning C.M."/>
            <person name="Sundaram J.P."/>
            <person name="Sutton G."/>
            <person name="Turner G."/>
            <person name="Venter J.C."/>
            <person name="White O.R."/>
            <person name="Whitty B.R."/>
            <person name="Youngman P."/>
            <person name="Wolfe K.H."/>
            <person name="Goldman G.H."/>
            <person name="Wortman J.R."/>
            <person name="Jiang B."/>
            <person name="Denning D.W."/>
            <person name="Nierman W.C."/>
        </authorList>
    </citation>
    <scope>NUCLEOTIDE SEQUENCE [LARGE SCALE GENOMIC DNA]</scope>
    <source>
        <strain evidence="5">CBS 144.89 / FGSC A1163 / CEA10</strain>
    </source>
</reference>
<dbReference type="InterPro" id="IPR000182">
    <property type="entry name" value="GNAT_dom"/>
</dbReference>